<dbReference type="EMBL" id="CP129970">
    <property type="protein sequence ID" value="WKK83565.2"/>
    <property type="molecule type" value="Genomic_DNA"/>
</dbReference>
<name>A0AA49GFU9_9BACT</name>
<gene>
    <name evidence="1" type="ORF">QYS48_14780</name>
</gene>
<keyword evidence="2" id="KW-1185">Reference proteome</keyword>
<evidence type="ECO:0000313" key="2">
    <source>
        <dbReference type="Proteomes" id="UP001244443"/>
    </source>
</evidence>
<evidence type="ECO:0000313" key="1">
    <source>
        <dbReference type="EMBL" id="WKK83565.2"/>
    </source>
</evidence>
<reference evidence="1" key="1">
    <citation type="submission" date="2023-08" db="EMBL/GenBank/DDBJ databases">
        <title>Comparative genomics and taxonomic characterization of three novel marine species of genus Marivirga.</title>
        <authorList>
            <person name="Muhammad N."/>
            <person name="Kim S.-G."/>
        </authorList>
    </citation>
    <scope>NUCLEOTIDE SEQUENCE [LARGE SCALE GENOMIC DNA]</scope>
    <source>
        <strain evidence="1">ABR2-2</strain>
    </source>
</reference>
<organism evidence="1 2">
    <name type="scientific">Marivirga arenosa</name>
    <dbReference type="NCBI Taxonomy" id="3059076"/>
    <lineage>
        <taxon>Bacteria</taxon>
        <taxon>Pseudomonadati</taxon>
        <taxon>Bacteroidota</taxon>
        <taxon>Cytophagia</taxon>
        <taxon>Cytophagales</taxon>
        <taxon>Marivirgaceae</taxon>
        <taxon>Marivirga</taxon>
    </lineage>
</organism>
<protein>
    <submittedName>
        <fullName evidence="1">Uncharacterized protein</fullName>
    </submittedName>
</protein>
<accession>A0AA49GFU9</accession>
<dbReference type="AlphaFoldDB" id="A0AA49GFU9"/>
<sequence>MNISFKANSFDKVLGAELSIRERMQIKVYGLGHLNITSGPEELITEIRKHNPSRIHLDQRPNGLVGRLGDKLTFSVQYDKIDQIEIIKEPDNIEPFPFTPFWFLYNIGLPIKYARWTRIRGDTYHAGELTGIIKLKDNQRIEFNLDGNMFEAVKTFFSSKFLSSFSEIKEIDTEANTM</sequence>
<proteinExistence type="predicted"/>
<dbReference type="Proteomes" id="UP001244443">
    <property type="component" value="Chromosome"/>
</dbReference>
<dbReference type="RefSeq" id="WP_308357176.1">
    <property type="nucleotide sequence ID" value="NZ_CP129970.2"/>
</dbReference>